<dbReference type="FunFam" id="1.10.10.10:FF:000001">
    <property type="entry name" value="LysR family transcriptional regulator"/>
    <property type="match status" value="1"/>
</dbReference>
<keyword evidence="4" id="KW-0804">Transcription</keyword>
<name>A0A2A7SER7_BURGA</name>
<protein>
    <submittedName>
        <fullName evidence="6">LysR family transcriptional regulator</fullName>
    </submittedName>
</protein>
<evidence type="ECO:0000256" key="3">
    <source>
        <dbReference type="ARBA" id="ARBA00023125"/>
    </source>
</evidence>
<evidence type="ECO:0000256" key="1">
    <source>
        <dbReference type="ARBA" id="ARBA00009437"/>
    </source>
</evidence>
<dbReference type="InterPro" id="IPR036388">
    <property type="entry name" value="WH-like_DNA-bd_sf"/>
</dbReference>
<accession>A0A2A7SER7</accession>
<dbReference type="PANTHER" id="PTHR30537:SF26">
    <property type="entry name" value="GLYCINE CLEAVAGE SYSTEM TRANSCRIPTIONAL ACTIVATOR"/>
    <property type="match status" value="1"/>
</dbReference>
<dbReference type="Gene3D" id="1.10.10.10">
    <property type="entry name" value="Winged helix-like DNA-binding domain superfamily/Winged helix DNA-binding domain"/>
    <property type="match status" value="1"/>
</dbReference>
<evidence type="ECO:0000313" key="7">
    <source>
        <dbReference type="Proteomes" id="UP000220629"/>
    </source>
</evidence>
<feature type="domain" description="HTH lysR-type" evidence="5">
    <location>
        <begin position="8"/>
        <end position="65"/>
    </location>
</feature>
<gene>
    <name evidence="6" type="ORF">CRM94_07025</name>
</gene>
<dbReference type="Proteomes" id="UP000220629">
    <property type="component" value="Unassembled WGS sequence"/>
</dbReference>
<evidence type="ECO:0000256" key="4">
    <source>
        <dbReference type="ARBA" id="ARBA00023163"/>
    </source>
</evidence>
<dbReference type="SUPFAM" id="SSF53850">
    <property type="entry name" value="Periplasmic binding protein-like II"/>
    <property type="match status" value="1"/>
</dbReference>
<keyword evidence="3" id="KW-0238">DNA-binding</keyword>
<dbReference type="PRINTS" id="PR00039">
    <property type="entry name" value="HTHLYSR"/>
</dbReference>
<dbReference type="GO" id="GO:0006351">
    <property type="term" value="P:DNA-templated transcription"/>
    <property type="evidence" value="ECO:0007669"/>
    <property type="project" value="TreeGrafter"/>
</dbReference>
<comment type="caution">
    <text evidence="6">The sequence shown here is derived from an EMBL/GenBank/DDBJ whole genome shotgun (WGS) entry which is preliminary data.</text>
</comment>
<dbReference type="InterPro" id="IPR017786">
    <property type="entry name" value="TF_choline_sulphate-util"/>
</dbReference>
<dbReference type="CDD" id="cd08432">
    <property type="entry name" value="PBP2_GcdR_TrpI_HvrB_AmpR_like"/>
    <property type="match status" value="1"/>
</dbReference>
<evidence type="ECO:0000313" key="6">
    <source>
        <dbReference type="EMBL" id="PEH41919.1"/>
    </source>
</evidence>
<dbReference type="PANTHER" id="PTHR30537">
    <property type="entry name" value="HTH-TYPE TRANSCRIPTIONAL REGULATOR"/>
    <property type="match status" value="1"/>
</dbReference>
<dbReference type="InterPro" id="IPR005119">
    <property type="entry name" value="LysR_subst-bd"/>
</dbReference>
<dbReference type="PROSITE" id="PS50931">
    <property type="entry name" value="HTH_LYSR"/>
    <property type="match status" value="1"/>
</dbReference>
<dbReference type="Pfam" id="PF03466">
    <property type="entry name" value="LysR_substrate"/>
    <property type="match status" value="1"/>
</dbReference>
<organism evidence="6 7">
    <name type="scientific">Burkholderia gladioli</name>
    <name type="common">Pseudomonas marginata</name>
    <name type="synonym">Phytomonas marginata</name>
    <dbReference type="NCBI Taxonomy" id="28095"/>
    <lineage>
        <taxon>Bacteria</taxon>
        <taxon>Pseudomonadati</taxon>
        <taxon>Pseudomonadota</taxon>
        <taxon>Betaproteobacteria</taxon>
        <taxon>Burkholderiales</taxon>
        <taxon>Burkholderiaceae</taxon>
        <taxon>Burkholderia</taxon>
    </lineage>
</organism>
<dbReference type="NCBIfam" id="TIGR03418">
    <property type="entry name" value="chol_sulf_TF"/>
    <property type="match status" value="1"/>
</dbReference>
<dbReference type="InterPro" id="IPR058163">
    <property type="entry name" value="LysR-type_TF_proteobact-type"/>
</dbReference>
<dbReference type="Pfam" id="PF00126">
    <property type="entry name" value="HTH_1"/>
    <property type="match status" value="1"/>
</dbReference>
<dbReference type="InterPro" id="IPR000847">
    <property type="entry name" value="LysR_HTH_N"/>
</dbReference>
<dbReference type="Gene3D" id="3.40.190.10">
    <property type="entry name" value="Periplasmic binding protein-like II"/>
    <property type="match status" value="2"/>
</dbReference>
<evidence type="ECO:0000259" key="5">
    <source>
        <dbReference type="PROSITE" id="PS50931"/>
    </source>
</evidence>
<dbReference type="GO" id="GO:0043565">
    <property type="term" value="F:sequence-specific DNA binding"/>
    <property type="evidence" value="ECO:0007669"/>
    <property type="project" value="TreeGrafter"/>
</dbReference>
<dbReference type="GO" id="GO:0003700">
    <property type="term" value="F:DNA-binding transcription factor activity"/>
    <property type="evidence" value="ECO:0007669"/>
    <property type="project" value="InterPro"/>
</dbReference>
<dbReference type="EMBL" id="PDDY01000001">
    <property type="protein sequence ID" value="PEH41919.1"/>
    <property type="molecule type" value="Genomic_DNA"/>
</dbReference>
<dbReference type="AlphaFoldDB" id="A0A2A7SER7"/>
<dbReference type="SUPFAM" id="SSF46785">
    <property type="entry name" value="Winged helix' DNA-binding domain"/>
    <property type="match status" value="1"/>
</dbReference>
<dbReference type="InterPro" id="IPR036390">
    <property type="entry name" value="WH_DNA-bd_sf"/>
</dbReference>
<proteinExistence type="inferred from homology"/>
<comment type="similarity">
    <text evidence="1">Belongs to the LysR transcriptional regulatory family.</text>
</comment>
<sequence>MRSPDRLPPMQALSAFESAARLASFTAAARELGSTQPAVSQRVVQLEEALGAPLFERGHRGVTLTEDGARLFEAVRQSLDTLRCATADIRERRARGALTLVTDVGFATYWLMPRLAQLKAEMPDVDVRVVTAQHADLQRDHADVAILFGDGDWPACTSTRLFEEAVTPVCSPAFLAAHRRKLKGPADLLALPLLHVQPTKPERWLDWHGWFAAHQLTVPPEPHGLTFNSYALVVHAALMNQGVALGWSPLVDELVASGQLVRCVEDTAVTERGYFLVRPPSRPEAPAVGRFRRWLFDRCREPAGAGRAVAAAPVHAAVSGR</sequence>
<reference evidence="7" key="1">
    <citation type="submission" date="2017-09" db="EMBL/GenBank/DDBJ databases">
        <title>FDA dAtabase for Regulatory Grade micrObial Sequences (FDA-ARGOS): Supporting development and validation of Infectious Disease Dx tests.</title>
        <authorList>
            <person name="Minogue T."/>
            <person name="Wolcott M."/>
            <person name="Wasieloski L."/>
            <person name="Aguilar W."/>
            <person name="Moore D."/>
            <person name="Tallon L."/>
            <person name="Sadzewicz L."/>
            <person name="Ott S."/>
            <person name="Zhao X."/>
            <person name="Nagaraj S."/>
            <person name="Vavikolanu K."/>
            <person name="Aluvathingal J."/>
            <person name="Nadendla S."/>
            <person name="Sichtig H."/>
        </authorList>
    </citation>
    <scope>NUCLEOTIDE SEQUENCE [LARGE SCALE GENOMIC DNA]</scope>
    <source>
        <strain evidence="7">FDAARGOS_390</strain>
    </source>
</reference>
<evidence type="ECO:0000256" key="2">
    <source>
        <dbReference type="ARBA" id="ARBA00023015"/>
    </source>
</evidence>
<keyword evidence="2" id="KW-0805">Transcription regulation</keyword>